<dbReference type="InterPro" id="IPR013241">
    <property type="entry name" value="RNase_P_Pop3"/>
</dbReference>
<dbReference type="Proteomes" id="UP001378960">
    <property type="component" value="Unassembled WGS sequence"/>
</dbReference>
<dbReference type="GO" id="GO:0006364">
    <property type="term" value="P:rRNA processing"/>
    <property type="evidence" value="ECO:0007669"/>
    <property type="project" value="InterPro"/>
</dbReference>
<gene>
    <name evidence="1" type="ORF">DAPK24_016310</name>
</gene>
<dbReference type="EMBL" id="BTGB01000001">
    <property type="protein sequence ID" value="GMM45056.1"/>
    <property type="molecule type" value="Genomic_DNA"/>
</dbReference>
<evidence type="ECO:0000313" key="1">
    <source>
        <dbReference type="EMBL" id="GMM45056.1"/>
    </source>
</evidence>
<keyword evidence="2" id="KW-1185">Reference proteome</keyword>
<reference evidence="1 2" key="1">
    <citation type="journal article" date="2023" name="Elife">
        <title>Identification of key yeast species and microbe-microbe interactions impacting larval growth of Drosophila in the wild.</title>
        <authorList>
            <person name="Mure A."/>
            <person name="Sugiura Y."/>
            <person name="Maeda R."/>
            <person name="Honda K."/>
            <person name="Sakurai N."/>
            <person name="Takahashi Y."/>
            <person name="Watada M."/>
            <person name="Katoh T."/>
            <person name="Gotoh A."/>
            <person name="Gotoh Y."/>
            <person name="Taniguchi I."/>
            <person name="Nakamura K."/>
            <person name="Hayashi T."/>
            <person name="Katayama T."/>
            <person name="Uemura T."/>
            <person name="Hattori Y."/>
        </authorList>
    </citation>
    <scope>NUCLEOTIDE SEQUENCE [LARGE SCALE GENOMIC DNA]</scope>
    <source>
        <strain evidence="1 2">PK-24</strain>
    </source>
</reference>
<dbReference type="GO" id="GO:0000171">
    <property type="term" value="F:ribonuclease MRP activity"/>
    <property type="evidence" value="ECO:0007669"/>
    <property type="project" value="TreeGrafter"/>
</dbReference>
<dbReference type="PANTHER" id="PTHR28272">
    <property type="entry name" value="RIBONUCLEASES P/MRP PROTEIN SUBUNIT POP3"/>
    <property type="match status" value="1"/>
</dbReference>
<protein>
    <submittedName>
        <fullName evidence="1">Uncharacterized protein</fullName>
    </submittedName>
</protein>
<dbReference type="Gene3D" id="3.30.1330.30">
    <property type="match status" value="1"/>
</dbReference>
<organism evidence="1 2">
    <name type="scientific">Pichia kluyveri</name>
    <name type="common">Yeast</name>
    <dbReference type="NCBI Taxonomy" id="36015"/>
    <lineage>
        <taxon>Eukaryota</taxon>
        <taxon>Fungi</taxon>
        <taxon>Dikarya</taxon>
        <taxon>Ascomycota</taxon>
        <taxon>Saccharomycotina</taxon>
        <taxon>Pichiomycetes</taxon>
        <taxon>Pichiales</taxon>
        <taxon>Pichiaceae</taxon>
        <taxon>Pichia</taxon>
    </lineage>
</organism>
<name>A0AAV5R353_PICKL</name>
<dbReference type="SUPFAM" id="SSF55315">
    <property type="entry name" value="L30e-like"/>
    <property type="match status" value="1"/>
</dbReference>
<dbReference type="GO" id="GO:0004526">
    <property type="term" value="F:ribonuclease P activity"/>
    <property type="evidence" value="ECO:0007669"/>
    <property type="project" value="TreeGrafter"/>
</dbReference>
<dbReference type="Pfam" id="PF08228">
    <property type="entry name" value="RNase_P_pop3"/>
    <property type="match status" value="1"/>
</dbReference>
<dbReference type="GO" id="GO:0005655">
    <property type="term" value="C:nucleolar ribonuclease P complex"/>
    <property type="evidence" value="ECO:0007669"/>
    <property type="project" value="TreeGrafter"/>
</dbReference>
<comment type="caution">
    <text evidence="1">The sequence shown here is derived from an EMBL/GenBank/DDBJ whole genome shotgun (WGS) entry which is preliminary data.</text>
</comment>
<dbReference type="InterPro" id="IPR029064">
    <property type="entry name" value="Ribosomal_eL30-like_sf"/>
</dbReference>
<dbReference type="GO" id="GO:0000172">
    <property type="term" value="C:ribonuclease MRP complex"/>
    <property type="evidence" value="ECO:0007669"/>
    <property type="project" value="TreeGrafter"/>
</dbReference>
<accession>A0AAV5R353</accession>
<dbReference type="AlphaFoldDB" id="A0AAV5R353"/>
<dbReference type="GO" id="GO:0008033">
    <property type="term" value="P:tRNA processing"/>
    <property type="evidence" value="ECO:0007669"/>
    <property type="project" value="InterPro"/>
</dbReference>
<proteinExistence type="predicted"/>
<dbReference type="PANTHER" id="PTHR28272:SF1">
    <property type="entry name" value="RIBONUCLEASES P_MRP PROTEIN SUBUNIT POP3"/>
    <property type="match status" value="1"/>
</dbReference>
<dbReference type="GO" id="GO:0005829">
    <property type="term" value="C:cytosol"/>
    <property type="evidence" value="ECO:0007669"/>
    <property type="project" value="TreeGrafter"/>
</dbReference>
<evidence type="ECO:0000313" key="2">
    <source>
        <dbReference type="Proteomes" id="UP001378960"/>
    </source>
</evidence>
<dbReference type="GO" id="GO:0034965">
    <property type="term" value="P:intronic box C/D snoRNA processing"/>
    <property type="evidence" value="ECO:0007669"/>
    <property type="project" value="TreeGrafter"/>
</dbReference>
<sequence length="226" mass="26068">MSSKPLDNSLKGQEIQKRTIFKPLLTNPYTRRNIWPRIEPNLQLTLLQALETDILTSIKQWNNLSLEEKKSLPDITKQSMINDIGNVLYGFNSIMKSLEDQISKKDLENKIKVLFVCKYDISSKLLYDHFPVLCSLANVKLITLPKSSSKKLSTTLGVKKDIQFLALREGIIKNNKFISLTLNSTIDDINIGFLNNYNYEDKKLEMNVKFLLTEMPIVKKKNDKKK</sequence>